<feature type="transmembrane region" description="Helical" evidence="1">
    <location>
        <begin position="104"/>
        <end position="122"/>
    </location>
</feature>
<evidence type="ECO:0000313" key="3">
    <source>
        <dbReference type="Proteomes" id="UP001141806"/>
    </source>
</evidence>
<accession>A0A9Q0K577</accession>
<evidence type="ECO:0000256" key="1">
    <source>
        <dbReference type="SAM" id="Phobius"/>
    </source>
</evidence>
<gene>
    <name evidence="2" type="ORF">NE237_022374</name>
</gene>
<protein>
    <recommendedName>
        <fullName evidence="4">Stress enhanced protein 1</fullName>
    </recommendedName>
</protein>
<keyword evidence="1" id="KW-0472">Membrane</keyword>
<sequence>MGRTFGIDRTFPASQFSLISIPAMAQAQVSAFLCLSIRDVRTVKSLSAGLPRLPLGNIARAITSFARGSPLLWRIPSQVKPACKAASISIRCEQQGSKEGSGGLDVWLGRLAMIGFAVAITVEVTTGKGLLENFGLTSPLPTFALAITALVGILTAVFIIQSASKD</sequence>
<organism evidence="2 3">
    <name type="scientific">Protea cynaroides</name>
    <dbReference type="NCBI Taxonomy" id="273540"/>
    <lineage>
        <taxon>Eukaryota</taxon>
        <taxon>Viridiplantae</taxon>
        <taxon>Streptophyta</taxon>
        <taxon>Embryophyta</taxon>
        <taxon>Tracheophyta</taxon>
        <taxon>Spermatophyta</taxon>
        <taxon>Magnoliopsida</taxon>
        <taxon>Proteales</taxon>
        <taxon>Proteaceae</taxon>
        <taxon>Protea</taxon>
    </lineage>
</organism>
<comment type="caution">
    <text evidence="2">The sequence shown here is derived from an EMBL/GenBank/DDBJ whole genome shotgun (WGS) entry which is preliminary data.</text>
</comment>
<evidence type="ECO:0000313" key="2">
    <source>
        <dbReference type="EMBL" id="KAJ4962435.1"/>
    </source>
</evidence>
<dbReference type="Proteomes" id="UP001141806">
    <property type="component" value="Unassembled WGS sequence"/>
</dbReference>
<keyword evidence="3" id="KW-1185">Reference proteome</keyword>
<dbReference type="EMBL" id="JAMYWD010000008">
    <property type="protein sequence ID" value="KAJ4962435.1"/>
    <property type="molecule type" value="Genomic_DNA"/>
</dbReference>
<reference evidence="2" key="1">
    <citation type="journal article" date="2023" name="Plant J.">
        <title>The genome of the king protea, Protea cynaroides.</title>
        <authorList>
            <person name="Chang J."/>
            <person name="Duong T.A."/>
            <person name="Schoeman C."/>
            <person name="Ma X."/>
            <person name="Roodt D."/>
            <person name="Barker N."/>
            <person name="Li Z."/>
            <person name="Van de Peer Y."/>
            <person name="Mizrachi E."/>
        </authorList>
    </citation>
    <scope>NUCLEOTIDE SEQUENCE</scope>
    <source>
        <tissue evidence="2">Young leaves</tissue>
    </source>
</reference>
<dbReference type="OrthoDB" id="543868at2759"/>
<dbReference type="AlphaFoldDB" id="A0A9Q0K577"/>
<keyword evidence="1" id="KW-0812">Transmembrane</keyword>
<keyword evidence="1" id="KW-1133">Transmembrane helix</keyword>
<name>A0A9Q0K577_9MAGN</name>
<proteinExistence type="predicted"/>
<evidence type="ECO:0008006" key="4">
    <source>
        <dbReference type="Google" id="ProtNLM"/>
    </source>
</evidence>
<feature type="transmembrane region" description="Helical" evidence="1">
    <location>
        <begin position="142"/>
        <end position="160"/>
    </location>
</feature>
<dbReference type="SUPFAM" id="SSF103511">
    <property type="entry name" value="Chlorophyll a-b binding protein"/>
    <property type="match status" value="1"/>
</dbReference>